<dbReference type="NCBIfam" id="TIGR03914">
    <property type="entry name" value="UDG_fam_dom"/>
    <property type="match status" value="1"/>
</dbReference>
<evidence type="ECO:0000313" key="11">
    <source>
        <dbReference type="EMBL" id="QEG02775.1"/>
    </source>
</evidence>
<dbReference type="Pfam" id="PF13566">
    <property type="entry name" value="DUF4130"/>
    <property type="match status" value="1"/>
</dbReference>
<evidence type="ECO:0000256" key="2">
    <source>
        <dbReference type="ARBA" id="ARBA00019403"/>
    </source>
</evidence>
<dbReference type="Pfam" id="PF03167">
    <property type="entry name" value="UDG"/>
    <property type="match status" value="1"/>
</dbReference>
<dbReference type="KEGG" id="smam:Mal15_68960"/>
<evidence type="ECO:0000259" key="10">
    <source>
        <dbReference type="SMART" id="SM00986"/>
    </source>
</evidence>
<dbReference type="InterPro" id="IPR005122">
    <property type="entry name" value="Uracil-DNA_glycosylase-like"/>
</dbReference>
<evidence type="ECO:0000256" key="8">
    <source>
        <dbReference type="ARBA" id="ARBA00023014"/>
    </source>
</evidence>
<keyword evidence="5" id="KW-0227">DNA damage</keyword>
<gene>
    <name evidence="11" type="ORF">Mal15_68960</name>
</gene>
<dbReference type="NCBIfam" id="TIGR03915">
    <property type="entry name" value="SAM_7_link_chp"/>
    <property type="match status" value="1"/>
</dbReference>
<keyword evidence="4" id="KW-0479">Metal-binding</keyword>
<keyword evidence="12" id="KW-1185">Reference proteome</keyword>
<dbReference type="Proteomes" id="UP000321353">
    <property type="component" value="Chromosome"/>
</dbReference>
<keyword evidence="8" id="KW-0411">Iron-sulfur</keyword>
<evidence type="ECO:0000256" key="1">
    <source>
        <dbReference type="ARBA" id="ARBA00006521"/>
    </source>
</evidence>
<keyword evidence="3" id="KW-0004">4Fe-4S</keyword>
<comment type="similarity">
    <text evidence="1">Belongs to the uracil-DNA glycosylase (UDG) superfamily. Type 4 (UDGa) family.</text>
</comment>
<dbReference type="GO" id="GO:0097506">
    <property type="term" value="F:deaminated base DNA N-glycosylase activity"/>
    <property type="evidence" value="ECO:0007669"/>
    <property type="project" value="UniProtKB-ARBA"/>
</dbReference>
<dbReference type="SMART" id="SM00986">
    <property type="entry name" value="UDG"/>
    <property type="match status" value="1"/>
</dbReference>
<dbReference type="Gene3D" id="3.40.470.10">
    <property type="entry name" value="Uracil-DNA glycosylase-like domain"/>
    <property type="match status" value="1"/>
</dbReference>
<dbReference type="CDD" id="cd10030">
    <property type="entry name" value="UDG-F4_TTUDGA_SPO1dp_like"/>
    <property type="match status" value="1"/>
</dbReference>
<dbReference type="InterPro" id="IPR005273">
    <property type="entry name" value="Ura-DNA_glyco_family4"/>
</dbReference>
<dbReference type="PANTHER" id="PTHR33693:SF9">
    <property type="entry name" value="TYPE-4 URACIL-DNA GLYCOSYLASE"/>
    <property type="match status" value="1"/>
</dbReference>
<evidence type="ECO:0000256" key="4">
    <source>
        <dbReference type="ARBA" id="ARBA00022723"/>
    </source>
</evidence>
<evidence type="ECO:0000313" key="12">
    <source>
        <dbReference type="Proteomes" id="UP000321353"/>
    </source>
</evidence>
<evidence type="ECO:0000256" key="3">
    <source>
        <dbReference type="ARBA" id="ARBA00022485"/>
    </source>
</evidence>
<dbReference type="InterPro" id="IPR025404">
    <property type="entry name" value="DUF4130"/>
</dbReference>
<accession>A0A5B9MS59</accession>
<dbReference type="GO" id="GO:0051539">
    <property type="term" value="F:4 iron, 4 sulfur cluster binding"/>
    <property type="evidence" value="ECO:0007669"/>
    <property type="project" value="UniProtKB-KW"/>
</dbReference>
<keyword evidence="7" id="KW-0408">Iron</keyword>
<dbReference type="PANTHER" id="PTHR33693">
    <property type="entry name" value="TYPE-5 URACIL-DNA GLYCOSYLASE"/>
    <property type="match status" value="1"/>
</dbReference>
<evidence type="ECO:0000256" key="7">
    <source>
        <dbReference type="ARBA" id="ARBA00023004"/>
    </source>
</evidence>
<reference evidence="11 12" key="1">
    <citation type="submission" date="2019-02" db="EMBL/GenBank/DDBJ databases">
        <title>Planctomycetal bacteria perform biofilm scaping via a novel small molecule.</title>
        <authorList>
            <person name="Jeske O."/>
            <person name="Boedeker C."/>
            <person name="Wiegand S."/>
            <person name="Breitling P."/>
            <person name="Kallscheuer N."/>
            <person name="Jogler M."/>
            <person name="Rohde M."/>
            <person name="Petersen J."/>
            <person name="Medema M.H."/>
            <person name="Surup F."/>
            <person name="Jogler C."/>
        </authorList>
    </citation>
    <scope>NUCLEOTIDE SEQUENCE [LARGE SCALE GENOMIC DNA]</scope>
    <source>
        <strain evidence="11 12">Mal15</strain>
    </source>
</reference>
<feature type="domain" description="Uracil-DNA glycosylase-like" evidence="10">
    <location>
        <begin position="299"/>
        <end position="459"/>
    </location>
</feature>
<proteinExistence type="inferred from homology"/>
<dbReference type="InterPro" id="IPR023875">
    <property type="entry name" value="DNA_repair_put"/>
</dbReference>
<dbReference type="NCBIfam" id="TIGR00758">
    <property type="entry name" value="UDG_fam4"/>
    <property type="match status" value="1"/>
</dbReference>
<keyword evidence="6" id="KW-0378">Hydrolase</keyword>
<dbReference type="EMBL" id="CP036264">
    <property type="protein sequence ID" value="QEG02775.1"/>
    <property type="molecule type" value="Genomic_DNA"/>
</dbReference>
<keyword evidence="9" id="KW-0234">DNA repair</keyword>
<sequence>MQFMTVQTFDQWRSAARRLLMADVPPEQVSWTADDQQLALFDSDVDDTTLVTTQHTFTVPKSFLDLAKTVACHRDAARWSLLYRTLWRLAHGKPQLMKITTDDDVDALMKMRKSVTRDVHKMKAFVRFRRVIDASGQENYVAWHRPDHRIVQLVAPFFSRRFSGMTWSILTPDESVTWDQSALQYGPGVPVSEAPDADALEELWKTYYASIFNPARVKVATMKREMPVRHWPTLPETALIDDLLKQAPDRVESMIDRQEGFAETAMHYMPERVELVSLSEAIQRCQACDLHRHATQPVFGEGPSDARLVLVGEQPGDQEDRQGRPFVGPAGKLLDQALQRAGIRRDAIYVTNVVKHFNFTEATGARGIRRLHQKPNVREVFACRPWLEAELALIQPQVIVCLGATAAQSLFGRDFQISKGRGKLIATDWCERTIATWHPSAILRMPDQARKSEMEQQLFDDLVRANNASH</sequence>
<dbReference type="GO" id="GO:0046872">
    <property type="term" value="F:metal ion binding"/>
    <property type="evidence" value="ECO:0007669"/>
    <property type="project" value="UniProtKB-KW"/>
</dbReference>
<organism evidence="11 12">
    <name type="scientific">Stieleria maiorica</name>
    <dbReference type="NCBI Taxonomy" id="2795974"/>
    <lineage>
        <taxon>Bacteria</taxon>
        <taxon>Pseudomonadati</taxon>
        <taxon>Planctomycetota</taxon>
        <taxon>Planctomycetia</taxon>
        <taxon>Pirellulales</taxon>
        <taxon>Pirellulaceae</taxon>
        <taxon>Stieleria</taxon>
    </lineage>
</organism>
<dbReference type="SMART" id="SM00987">
    <property type="entry name" value="UreE_C"/>
    <property type="match status" value="1"/>
</dbReference>
<name>A0A5B9MS59_9BACT</name>
<dbReference type="GO" id="GO:0006281">
    <property type="term" value="P:DNA repair"/>
    <property type="evidence" value="ECO:0007669"/>
    <property type="project" value="UniProtKB-KW"/>
</dbReference>
<evidence type="ECO:0000256" key="9">
    <source>
        <dbReference type="ARBA" id="ARBA00023204"/>
    </source>
</evidence>
<dbReference type="InterPro" id="IPR036895">
    <property type="entry name" value="Uracil-DNA_glycosylase-like_sf"/>
</dbReference>
<protein>
    <recommendedName>
        <fullName evidence="2">Type-4 uracil-DNA glycosylase</fullName>
    </recommendedName>
</protein>
<dbReference type="SUPFAM" id="SSF52141">
    <property type="entry name" value="Uracil-DNA glycosylase-like"/>
    <property type="match status" value="1"/>
</dbReference>
<evidence type="ECO:0000256" key="5">
    <source>
        <dbReference type="ARBA" id="ARBA00022763"/>
    </source>
</evidence>
<dbReference type="InterPro" id="IPR051536">
    <property type="entry name" value="UDG_Type-4/5"/>
</dbReference>
<dbReference type="AlphaFoldDB" id="A0A5B9MS59"/>
<evidence type="ECO:0000256" key="6">
    <source>
        <dbReference type="ARBA" id="ARBA00022801"/>
    </source>
</evidence>